<dbReference type="InterPro" id="IPR009635">
    <property type="entry name" value="NPDC1"/>
</dbReference>
<protein>
    <recommendedName>
        <fullName evidence="6">Neural proliferation differentiation and control protein 1</fullName>
    </recommendedName>
</protein>
<dbReference type="OrthoDB" id="6270617at2759"/>
<keyword evidence="2" id="KW-1133">Transmembrane helix</keyword>
<comment type="caution">
    <text evidence="4">The sequence shown here is derived from an EMBL/GenBank/DDBJ whole genome shotgun (WGS) entry which is preliminary data.</text>
</comment>
<dbReference type="Proteomes" id="UP000663891">
    <property type="component" value="Unassembled WGS sequence"/>
</dbReference>
<dbReference type="GO" id="GO:0016020">
    <property type="term" value="C:membrane"/>
    <property type="evidence" value="ECO:0007669"/>
    <property type="project" value="InterPro"/>
</dbReference>
<evidence type="ECO:0000313" key="4">
    <source>
        <dbReference type="EMBL" id="CAF1284451.1"/>
    </source>
</evidence>
<organism evidence="4 5">
    <name type="scientific">Adineta steineri</name>
    <dbReference type="NCBI Taxonomy" id="433720"/>
    <lineage>
        <taxon>Eukaryota</taxon>
        <taxon>Metazoa</taxon>
        <taxon>Spiralia</taxon>
        <taxon>Gnathifera</taxon>
        <taxon>Rotifera</taxon>
        <taxon>Eurotatoria</taxon>
        <taxon>Bdelloidea</taxon>
        <taxon>Adinetida</taxon>
        <taxon>Adinetidae</taxon>
        <taxon>Adineta</taxon>
    </lineage>
</organism>
<keyword evidence="2" id="KW-0472">Membrane</keyword>
<gene>
    <name evidence="4" type="ORF">VCS650_LOCUS30149</name>
</gene>
<accession>A0A815CA45</accession>
<dbReference type="AlphaFoldDB" id="A0A815CA45"/>
<feature type="chain" id="PRO_5032338533" description="Neural proliferation differentiation and control protein 1" evidence="3">
    <location>
        <begin position="24"/>
        <end position="370"/>
    </location>
</feature>
<evidence type="ECO:0000256" key="2">
    <source>
        <dbReference type="SAM" id="Phobius"/>
    </source>
</evidence>
<evidence type="ECO:0000313" key="5">
    <source>
        <dbReference type="Proteomes" id="UP000663891"/>
    </source>
</evidence>
<dbReference type="Pfam" id="PF06809">
    <property type="entry name" value="NPDC1"/>
    <property type="match status" value="1"/>
</dbReference>
<keyword evidence="3" id="KW-0732">Signal</keyword>
<proteinExistence type="predicted"/>
<dbReference type="EMBL" id="CAJNON010000483">
    <property type="protein sequence ID" value="CAF1284451.1"/>
    <property type="molecule type" value="Genomic_DNA"/>
</dbReference>
<feature type="region of interest" description="Disordered" evidence="1">
    <location>
        <begin position="250"/>
        <end position="370"/>
    </location>
</feature>
<evidence type="ECO:0008006" key="6">
    <source>
        <dbReference type="Google" id="ProtNLM"/>
    </source>
</evidence>
<evidence type="ECO:0000256" key="1">
    <source>
        <dbReference type="SAM" id="MobiDB-lite"/>
    </source>
</evidence>
<feature type="compositionally biased region" description="Low complexity" evidence="1">
    <location>
        <begin position="280"/>
        <end position="294"/>
    </location>
</feature>
<feature type="transmembrane region" description="Helical" evidence="2">
    <location>
        <begin position="212"/>
        <end position="236"/>
    </location>
</feature>
<keyword evidence="2" id="KW-0812">Transmembrane</keyword>
<feature type="compositionally biased region" description="Low complexity" evidence="1">
    <location>
        <begin position="260"/>
        <end position="271"/>
    </location>
</feature>
<evidence type="ECO:0000256" key="3">
    <source>
        <dbReference type="SAM" id="SignalP"/>
    </source>
</evidence>
<feature type="compositionally biased region" description="Polar residues" evidence="1">
    <location>
        <begin position="347"/>
        <end position="363"/>
    </location>
</feature>
<sequence length="370" mass="41292">MMKIFVSSHVVLLILVATTTIDASRIFYLPLPKIHSSKQQIQPPKIIEETTKKPISDEFIPDSVIEQAEFEKRGDTFDWETLVDTAAASKRRITVDELLPKNLEQLKERYLSDELMENKINDDKEETKESIDKVSEVHHENLFEEPWVPDSIIGRAERLQSNAGLRSTKKGQRNDTLFIKPWVPDSIIGRAERLQSNAGLRSTKKGQRNDTLFITIVATCCAVGVVGLVGAAIFWYKIQKKAEAAVDSEYPSYGVTGPNSSGSKISPSSTMSDRKLAQSAQMYHYQHQRQQMMAQEKDLLDAKATNSDDSDDEAPAGGDFTVYECPGLAPTGEMEVRNPLFAEPDSSIVSSTNNHYPQASTSPTREKILP</sequence>
<dbReference type="PANTHER" id="PTHR23352:SF2">
    <property type="entry name" value="NEURAL PROLIFERATION DIFFERENTIATION AND CONTROL PROTEIN 1"/>
    <property type="match status" value="1"/>
</dbReference>
<reference evidence="4" key="1">
    <citation type="submission" date="2021-02" db="EMBL/GenBank/DDBJ databases">
        <authorList>
            <person name="Nowell W R."/>
        </authorList>
    </citation>
    <scope>NUCLEOTIDE SEQUENCE</scope>
</reference>
<feature type="signal peptide" evidence="3">
    <location>
        <begin position="1"/>
        <end position="23"/>
    </location>
</feature>
<name>A0A815CA45_9BILA</name>
<dbReference type="PANTHER" id="PTHR23352">
    <property type="entry name" value="NEURAL PROLIFERATION DIFFERENTIATION AND CONTROL PROTEIN-1 NPDC-1 PROTEIN"/>
    <property type="match status" value="1"/>
</dbReference>